<gene>
    <name evidence="2" type="ORF">HMPREF9135_2422</name>
</gene>
<evidence type="ECO:0000313" key="2">
    <source>
        <dbReference type="EMBL" id="ERK39500.1"/>
    </source>
</evidence>
<feature type="domain" description="DUF3298" evidence="1">
    <location>
        <begin position="5"/>
        <end position="34"/>
    </location>
</feature>
<dbReference type="RefSeq" id="WP_021589524.1">
    <property type="nucleotide sequence ID" value="NZ_AWEY01000019.1"/>
</dbReference>
<sequence length="40" mass="4414">MSKFILHNHITIIFNQDEIAPHGAGAVKIDIKRSTHGTDS</sequence>
<dbReference type="EMBL" id="AWEY01000019">
    <property type="protein sequence ID" value="ERK39500.1"/>
    <property type="molecule type" value="Genomic_DNA"/>
</dbReference>
<accession>U2NN77</accession>
<name>U2NN77_9BACT</name>
<evidence type="ECO:0000313" key="3">
    <source>
        <dbReference type="Proteomes" id="UP000016648"/>
    </source>
</evidence>
<organism evidence="2 3">
    <name type="scientific">Segatella baroniae F0067</name>
    <dbReference type="NCBI Taxonomy" id="1115809"/>
    <lineage>
        <taxon>Bacteria</taxon>
        <taxon>Pseudomonadati</taxon>
        <taxon>Bacteroidota</taxon>
        <taxon>Bacteroidia</taxon>
        <taxon>Bacteroidales</taxon>
        <taxon>Prevotellaceae</taxon>
        <taxon>Segatella</taxon>
    </lineage>
</organism>
<comment type="caution">
    <text evidence="2">The sequence shown here is derived from an EMBL/GenBank/DDBJ whole genome shotgun (WGS) entry which is preliminary data.</text>
</comment>
<evidence type="ECO:0000259" key="1">
    <source>
        <dbReference type="Pfam" id="PF11738"/>
    </source>
</evidence>
<dbReference type="InterPro" id="IPR021729">
    <property type="entry name" value="DUF3298"/>
</dbReference>
<dbReference type="PATRIC" id="fig|1115809.3.peg.1154"/>
<keyword evidence="3" id="KW-1185">Reference proteome</keyword>
<reference evidence="2 3" key="1">
    <citation type="submission" date="2013-08" db="EMBL/GenBank/DDBJ databases">
        <authorList>
            <person name="Durkin A.S."/>
            <person name="Haft D.R."/>
            <person name="McCorrison J."/>
            <person name="Torralba M."/>
            <person name="Gillis M."/>
            <person name="Haft D.H."/>
            <person name="Methe B."/>
            <person name="Sutton G."/>
            <person name="Nelson K.E."/>
        </authorList>
    </citation>
    <scope>NUCLEOTIDE SEQUENCE [LARGE SCALE GENOMIC DNA]</scope>
    <source>
        <strain evidence="2 3">F0067</strain>
    </source>
</reference>
<dbReference type="Pfam" id="PF11738">
    <property type="entry name" value="DUF3298"/>
    <property type="match status" value="1"/>
</dbReference>
<dbReference type="AlphaFoldDB" id="U2NN77"/>
<dbReference type="Proteomes" id="UP000016648">
    <property type="component" value="Unassembled WGS sequence"/>
</dbReference>
<proteinExistence type="predicted"/>
<protein>
    <submittedName>
        <fullName evidence="2">PF11738 domain protein</fullName>
    </submittedName>
</protein>